<dbReference type="SUPFAM" id="SSF53850">
    <property type="entry name" value="Periplasmic binding protein-like II"/>
    <property type="match status" value="1"/>
</dbReference>
<evidence type="ECO:0000259" key="8">
    <source>
        <dbReference type="PROSITE" id="PS51171"/>
    </source>
</evidence>
<keyword evidence="11" id="KW-1185">Reference proteome</keyword>
<dbReference type="InterPro" id="IPR008242">
    <property type="entry name" value="Chor_mutase/pphenate_deHydtase"/>
</dbReference>
<dbReference type="Gene3D" id="3.40.190.10">
    <property type="entry name" value="Periplasmic binding protein-like II"/>
    <property type="match status" value="2"/>
</dbReference>
<evidence type="ECO:0000256" key="3">
    <source>
        <dbReference type="ARBA" id="ARBA00022605"/>
    </source>
</evidence>
<dbReference type="InterPro" id="IPR002912">
    <property type="entry name" value="ACT_dom"/>
</dbReference>
<dbReference type="InterPro" id="IPR018528">
    <property type="entry name" value="Preph_deHydtase_CS"/>
</dbReference>
<feature type="domain" description="ACT" evidence="9">
    <location>
        <begin position="213"/>
        <end position="290"/>
    </location>
</feature>
<organism evidence="10 11">
    <name type="scientific">Methanolobus chelungpuianus</name>
    <dbReference type="NCBI Taxonomy" id="502115"/>
    <lineage>
        <taxon>Archaea</taxon>
        <taxon>Methanobacteriati</taxon>
        <taxon>Methanobacteriota</taxon>
        <taxon>Stenosarchaea group</taxon>
        <taxon>Methanomicrobia</taxon>
        <taxon>Methanosarcinales</taxon>
        <taxon>Methanosarcinaceae</taxon>
        <taxon>Methanolobus</taxon>
    </lineage>
</organism>
<dbReference type="PANTHER" id="PTHR21022:SF19">
    <property type="entry name" value="PREPHENATE DEHYDRATASE-RELATED"/>
    <property type="match status" value="1"/>
</dbReference>
<comment type="catalytic activity">
    <reaction evidence="7">
        <text>prephenate + H(+) = 3-phenylpyruvate + CO2 + H2O</text>
        <dbReference type="Rhea" id="RHEA:21648"/>
        <dbReference type="ChEBI" id="CHEBI:15377"/>
        <dbReference type="ChEBI" id="CHEBI:15378"/>
        <dbReference type="ChEBI" id="CHEBI:16526"/>
        <dbReference type="ChEBI" id="CHEBI:18005"/>
        <dbReference type="ChEBI" id="CHEBI:29934"/>
        <dbReference type="EC" id="4.2.1.51"/>
    </reaction>
</comment>
<dbReference type="Pfam" id="PF01842">
    <property type="entry name" value="ACT"/>
    <property type="match status" value="1"/>
</dbReference>
<keyword evidence="5" id="KW-0584">Phenylalanine biosynthesis</keyword>
<dbReference type="CDD" id="cd04905">
    <property type="entry name" value="ACT_CM-PDT"/>
    <property type="match status" value="1"/>
</dbReference>
<dbReference type="Pfam" id="PF00800">
    <property type="entry name" value="PDT"/>
    <property type="match status" value="1"/>
</dbReference>
<dbReference type="InterPro" id="IPR001086">
    <property type="entry name" value="Preph_deHydtase"/>
</dbReference>
<dbReference type="PROSITE" id="PS51171">
    <property type="entry name" value="PREPHENATE_DEHYDR_3"/>
    <property type="match status" value="1"/>
</dbReference>
<evidence type="ECO:0000256" key="1">
    <source>
        <dbReference type="ARBA" id="ARBA00004741"/>
    </source>
</evidence>
<evidence type="ECO:0000256" key="7">
    <source>
        <dbReference type="ARBA" id="ARBA00047848"/>
    </source>
</evidence>
<dbReference type="EC" id="4.2.1.51" evidence="2"/>
<dbReference type="PROSITE" id="PS00857">
    <property type="entry name" value="PREPHENATE_DEHYDR_1"/>
    <property type="match status" value="1"/>
</dbReference>
<evidence type="ECO:0000313" key="11">
    <source>
        <dbReference type="Proteomes" id="UP001206983"/>
    </source>
</evidence>
<comment type="caution">
    <text evidence="10">The sequence shown here is derived from an EMBL/GenBank/DDBJ whole genome shotgun (WGS) entry which is preliminary data.</text>
</comment>
<reference evidence="10 11" key="1">
    <citation type="journal article" date="2011" name="Appl. Environ. Microbiol.">
        <title>Methanogenic archaea isolated from Taiwan's Chelungpu fault.</title>
        <authorList>
            <person name="Wu S.Y."/>
            <person name="Lai M.C."/>
        </authorList>
    </citation>
    <scope>NUCLEOTIDE SEQUENCE [LARGE SCALE GENOMIC DNA]</scope>
    <source>
        <strain evidence="10 11">St545Mb</strain>
    </source>
</reference>
<keyword evidence="6" id="KW-0456">Lyase</keyword>
<gene>
    <name evidence="10" type="ORF">PV02_11160</name>
</gene>
<keyword evidence="4" id="KW-0057">Aromatic amino acid biosynthesis</keyword>
<accession>A0AAE3L0U7</accession>
<dbReference type="InterPro" id="IPR045865">
    <property type="entry name" value="ACT-like_dom_sf"/>
</dbReference>
<protein>
    <recommendedName>
        <fullName evidence="2">prephenate dehydratase</fullName>
        <ecNumber evidence="2">4.2.1.51</ecNumber>
    </recommendedName>
</protein>
<dbReference type="AlphaFoldDB" id="A0AAE3L0U7"/>
<dbReference type="FunFam" id="3.40.190.10:FF:000034">
    <property type="entry name" value="Chorismate mutase/prephenate dehydratase"/>
    <property type="match status" value="1"/>
</dbReference>
<dbReference type="SUPFAM" id="SSF55021">
    <property type="entry name" value="ACT-like"/>
    <property type="match status" value="1"/>
</dbReference>
<dbReference type="PROSITE" id="PS00858">
    <property type="entry name" value="PREPHENATE_DEHYDR_2"/>
    <property type="match status" value="1"/>
</dbReference>
<dbReference type="Proteomes" id="UP001206983">
    <property type="component" value="Unassembled WGS sequence"/>
</dbReference>
<dbReference type="GO" id="GO:0009094">
    <property type="term" value="P:L-phenylalanine biosynthetic process"/>
    <property type="evidence" value="ECO:0007669"/>
    <property type="project" value="UniProtKB-KW"/>
</dbReference>
<dbReference type="GO" id="GO:0005737">
    <property type="term" value="C:cytoplasm"/>
    <property type="evidence" value="ECO:0007669"/>
    <property type="project" value="TreeGrafter"/>
</dbReference>
<feature type="domain" description="Prephenate dehydratase" evidence="8">
    <location>
        <begin position="2"/>
        <end position="191"/>
    </location>
</feature>
<dbReference type="CDD" id="cd13532">
    <property type="entry name" value="PBP2_PDT_like"/>
    <property type="match status" value="1"/>
</dbReference>
<dbReference type="GO" id="GO:0004664">
    <property type="term" value="F:prephenate dehydratase activity"/>
    <property type="evidence" value="ECO:0007669"/>
    <property type="project" value="UniProtKB-EC"/>
</dbReference>
<proteinExistence type="predicted"/>
<evidence type="ECO:0000259" key="9">
    <source>
        <dbReference type="PROSITE" id="PS51671"/>
    </source>
</evidence>
<keyword evidence="3" id="KW-0028">Amino-acid biosynthesis</keyword>
<name>A0AAE3L0U7_9EURY</name>
<dbReference type="PIRSF" id="PIRSF001500">
    <property type="entry name" value="Chor_mut_pdt_Ppr"/>
    <property type="match status" value="1"/>
</dbReference>
<dbReference type="RefSeq" id="WP_256623534.1">
    <property type="nucleotide sequence ID" value="NZ_JTEO01000006.1"/>
</dbReference>
<dbReference type="NCBIfam" id="NF008865">
    <property type="entry name" value="PRK11898.1"/>
    <property type="match status" value="1"/>
</dbReference>
<dbReference type="PROSITE" id="PS51671">
    <property type="entry name" value="ACT"/>
    <property type="match status" value="1"/>
</dbReference>
<evidence type="ECO:0000256" key="2">
    <source>
        <dbReference type="ARBA" id="ARBA00013147"/>
    </source>
</evidence>
<dbReference type="PANTHER" id="PTHR21022">
    <property type="entry name" value="PREPHENATE DEHYDRATASE P PROTEIN"/>
    <property type="match status" value="1"/>
</dbReference>
<sequence>MMIGVLGPKGSYSEKAAGQWLAEIFPGETASIHSESCRDPVLHYCDDIQDVFSFLREGPVDIGLVPVENSIEGSVGVTLDMLLEHDVTIIGETVVAIEHCLLSKGRKEDIRIILSHPQGLAQCRHFLKENFRGAELRTTGSTSHAAKLATEFEEMAAIASRESAQTYGLNILVSNIQDRKHNHTRFLIMVRSDEASAGYPYRSYEDRTYKTSIIVYLDRDRPGALYEILGEFARRKINLTRIESRPSKKTLGDYLFYIDLEGRTSDDIIKEAIYNVESKVGMLKMLGSYPASEPV</sequence>
<evidence type="ECO:0000256" key="6">
    <source>
        <dbReference type="ARBA" id="ARBA00023239"/>
    </source>
</evidence>
<evidence type="ECO:0000256" key="4">
    <source>
        <dbReference type="ARBA" id="ARBA00023141"/>
    </source>
</evidence>
<dbReference type="Gene3D" id="3.30.70.260">
    <property type="match status" value="1"/>
</dbReference>
<dbReference type="EMBL" id="JTEO01000006">
    <property type="protein sequence ID" value="MCQ6963619.1"/>
    <property type="molecule type" value="Genomic_DNA"/>
</dbReference>
<dbReference type="FunFam" id="3.30.70.260:FF:000012">
    <property type="entry name" value="Prephenate dehydratase"/>
    <property type="match status" value="1"/>
</dbReference>
<evidence type="ECO:0000313" key="10">
    <source>
        <dbReference type="EMBL" id="MCQ6963619.1"/>
    </source>
</evidence>
<comment type="pathway">
    <text evidence="1">Amino-acid biosynthesis; L-phenylalanine biosynthesis; phenylpyruvate from prephenate: step 1/1.</text>
</comment>
<evidence type="ECO:0000256" key="5">
    <source>
        <dbReference type="ARBA" id="ARBA00023222"/>
    </source>
</evidence>